<organism evidence="1 2">
    <name type="scientific">Streptomyces spectabilis</name>
    <dbReference type="NCBI Taxonomy" id="68270"/>
    <lineage>
        <taxon>Bacteria</taxon>
        <taxon>Bacillati</taxon>
        <taxon>Actinomycetota</taxon>
        <taxon>Actinomycetes</taxon>
        <taxon>Kitasatosporales</taxon>
        <taxon>Streptomycetaceae</taxon>
        <taxon>Streptomyces</taxon>
    </lineage>
</organism>
<reference evidence="1 2" key="1">
    <citation type="submission" date="2020-08" db="EMBL/GenBank/DDBJ databases">
        <title>Genomic Encyclopedia of Type Strains, Phase III (KMG-III): the genomes of soil and plant-associated and newly described type strains.</title>
        <authorList>
            <person name="Whitman W."/>
        </authorList>
    </citation>
    <scope>NUCLEOTIDE SEQUENCE [LARGE SCALE GENOMIC DNA]</scope>
    <source>
        <strain evidence="1 2">CECT 3146</strain>
    </source>
</reference>
<dbReference type="AlphaFoldDB" id="A0A7W8ETZ7"/>
<name>A0A7W8ETZ7_STRST</name>
<evidence type="ECO:0000313" key="2">
    <source>
        <dbReference type="Proteomes" id="UP000549009"/>
    </source>
</evidence>
<proteinExistence type="predicted"/>
<gene>
    <name evidence="1" type="ORF">FHS40_004407</name>
</gene>
<dbReference type="RefSeq" id="WP_161624921.1">
    <property type="nucleotide sequence ID" value="NZ_BMSQ01000006.1"/>
</dbReference>
<evidence type="ECO:0000313" key="1">
    <source>
        <dbReference type="EMBL" id="MBB5105312.1"/>
    </source>
</evidence>
<sequence>MLIAFAVFAVAVAPDAGGIAAVVASLSLDGREAVVDAFQPSVRTRLTK</sequence>
<dbReference type="Proteomes" id="UP000549009">
    <property type="component" value="Unassembled WGS sequence"/>
</dbReference>
<keyword evidence="2" id="KW-1185">Reference proteome</keyword>
<dbReference type="EMBL" id="JACHJD010000007">
    <property type="protein sequence ID" value="MBB5105312.1"/>
    <property type="molecule type" value="Genomic_DNA"/>
</dbReference>
<accession>A0A7W8ETZ7</accession>
<protein>
    <submittedName>
        <fullName evidence="1">Uncharacterized protein</fullName>
    </submittedName>
</protein>
<comment type="caution">
    <text evidence="1">The sequence shown here is derived from an EMBL/GenBank/DDBJ whole genome shotgun (WGS) entry which is preliminary data.</text>
</comment>